<evidence type="ECO:0000313" key="11">
    <source>
        <dbReference type="Proteomes" id="UP001152320"/>
    </source>
</evidence>
<keyword evidence="5" id="KW-0653">Protein transport</keyword>
<dbReference type="AlphaFoldDB" id="A0A9Q1H2B3"/>
<comment type="similarity">
    <text evidence="2">Belongs to the COG7 family.</text>
</comment>
<dbReference type="InterPro" id="IPR019335">
    <property type="entry name" value="COG7"/>
</dbReference>
<evidence type="ECO:0000256" key="3">
    <source>
        <dbReference type="ARBA" id="ARBA00020984"/>
    </source>
</evidence>
<protein>
    <recommendedName>
        <fullName evidence="3">Conserved oligomeric Golgi complex subunit 7</fullName>
    </recommendedName>
    <alternativeName>
        <fullName evidence="8">Component of oligomeric Golgi complex 7</fullName>
    </alternativeName>
</protein>
<dbReference type="GO" id="GO:0017119">
    <property type="term" value="C:Golgi transport complex"/>
    <property type="evidence" value="ECO:0007669"/>
    <property type="project" value="InterPro"/>
</dbReference>
<name>A0A9Q1H2B3_HOLLE</name>
<reference evidence="10" key="1">
    <citation type="submission" date="2021-10" db="EMBL/GenBank/DDBJ databases">
        <title>Tropical sea cucumber genome reveals ecological adaptation and Cuvierian tubules defense mechanism.</title>
        <authorList>
            <person name="Chen T."/>
        </authorList>
    </citation>
    <scope>NUCLEOTIDE SEQUENCE</scope>
    <source>
        <strain evidence="10">Nanhai2018</strain>
        <tissue evidence="10">Muscle</tissue>
    </source>
</reference>
<dbReference type="GO" id="GO:0000139">
    <property type="term" value="C:Golgi membrane"/>
    <property type="evidence" value="ECO:0007669"/>
    <property type="project" value="UniProtKB-SubCell"/>
</dbReference>
<keyword evidence="7" id="KW-0472">Membrane</keyword>
<gene>
    <name evidence="10" type="ORF">HOLleu_26883</name>
</gene>
<keyword evidence="11" id="KW-1185">Reference proteome</keyword>
<comment type="caution">
    <text evidence="10">The sequence shown here is derived from an EMBL/GenBank/DDBJ whole genome shotgun (WGS) entry which is preliminary data.</text>
</comment>
<dbReference type="PANTHER" id="PTHR21443">
    <property type="entry name" value="CONSERVED OLIGOMERIC GOLGI COMPLEX COMPONENT 7"/>
    <property type="match status" value="1"/>
</dbReference>
<evidence type="ECO:0000256" key="8">
    <source>
        <dbReference type="ARBA" id="ARBA00031345"/>
    </source>
</evidence>
<keyword evidence="9" id="KW-0175">Coiled coil</keyword>
<dbReference type="PANTHER" id="PTHR21443:SF0">
    <property type="entry name" value="CONSERVED OLIGOMERIC GOLGI COMPLEX SUBUNIT 7"/>
    <property type="match status" value="1"/>
</dbReference>
<evidence type="ECO:0000256" key="2">
    <source>
        <dbReference type="ARBA" id="ARBA00005831"/>
    </source>
</evidence>
<dbReference type="Proteomes" id="UP001152320">
    <property type="component" value="Chromosome 13"/>
</dbReference>
<proteinExistence type="inferred from homology"/>
<evidence type="ECO:0000313" key="10">
    <source>
        <dbReference type="EMBL" id="KAJ8030448.1"/>
    </source>
</evidence>
<evidence type="ECO:0000256" key="5">
    <source>
        <dbReference type="ARBA" id="ARBA00022927"/>
    </source>
</evidence>
<comment type="subcellular location">
    <subcellularLocation>
        <location evidence="1">Golgi apparatus membrane</location>
        <topology evidence="1">Peripheral membrane protein</topology>
    </subcellularLocation>
</comment>
<dbReference type="EMBL" id="JAIZAY010000013">
    <property type="protein sequence ID" value="KAJ8030448.1"/>
    <property type="molecule type" value="Genomic_DNA"/>
</dbReference>
<evidence type="ECO:0000256" key="1">
    <source>
        <dbReference type="ARBA" id="ARBA00004395"/>
    </source>
</evidence>
<dbReference type="GO" id="GO:0007030">
    <property type="term" value="P:Golgi organization"/>
    <property type="evidence" value="ECO:0007669"/>
    <property type="project" value="TreeGrafter"/>
</dbReference>
<keyword evidence="4" id="KW-0813">Transport</keyword>
<feature type="coiled-coil region" evidence="9">
    <location>
        <begin position="71"/>
        <end position="98"/>
    </location>
</feature>
<evidence type="ECO:0000256" key="9">
    <source>
        <dbReference type="SAM" id="Coils"/>
    </source>
</evidence>
<evidence type="ECO:0000256" key="4">
    <source>
        <dbReference type="ARBA" id="ARBA00022448"/>
    </source>
</evidence>
<dbReference type="OrthoDB" id="245173at2759"/>
<evidence type="ECO:0000256" key="6">
    <source>
        <dbReference type="ARBA" id="ARBA00023034"/>
    </source>
</evidence>
<accession>A0A9Q1H2B3</accession>
<evidence type="ECO:0000256" key="7">
    <source>
        <dbReference type="ARBA" id="ARBA00023136"/>
    </source>
</evidence>
<dbReference type="Pfam" id="PF10191">
    <property type="entry name" value="COG7"/>
    <property type="match status" value="1"/>
</dbReference>
<dbReference type="GO" id="GO:0006890">
    <property type="term" value="P:retrograde vesicle-mediated transport, Golgi to endoplasmic reticulum"/>
    <property type="evidence" value="ECO:0007669"/>
    <property type="project" value="TreeGrafter"/>
</dbReference>
<keyword evidence="6" id="KW-0333">Golgi apparatus</keyword>
<organism evidence="10 11">
    <name type="scientific">Holothuria leucospilota</name>
    <name type="common">Black long sea cucumber</name>
    <name type="synonym">Mertensiothuria leucospilota</name>
    <dbReference type="NCBI Taxonomy" id="206669"/>
    <lineage>
        <taxon>Eukaryota</taxon>
        <taxon>Metazoa</taxon>
        <taxon>Echinodermata</taxon>
        <taxon>Eleutherozoa</taxon>
        <taxon>Echinozoa</taxon>
        <taxon>Holothuroidea</taxon>
        <taxon>Aspidochirotacea</taxon>
        <taxon>Aspidochirotida</taxon>
        <taxon>Holothuriidae</taxon>
        <taxon>Holothuria</taxon>
    </lineage>
</organism>
<dbReference type="GO" id="GO:0006886">
    <property type="term" value="P:intracellular protein transport"/>
    <property type="evidence" value="ECO:0007669"/>
    <property type="project" value="InterPro"/>
</dbReference>
<sequence>MDFSKFLDDNFDVKDWVNAAFKAQKDSPEQKDAQAATLVMKLQLFIQEVNNSLEEISQQALQNLPRVLRDVEAVKQEALFLKEQMQLVKADIKKVEEDTSHSMKMLLEVDAVKSKMKAASNALQEADNWTTLMADVEEVFQSQDPDLIANKLIAMQHSLSMLAHCGDYNERCQHLETLKNRLEAMVSPQIVAAFTTHSLEQAQQYVKIFSDIERLPQLRNYYHRCHKGTLQAQWQQLQEDNQGQPLVDWLPSFTDTLVSIWHKEIKWCEQVFPDPVEVVCELLTQTIKNLQPSLPALIDTALQGNPLPALLEIRQILQRFLKSLENAAHAVTESLGEQHFFELVQAVSAPLIPHLLLYGQLEEEHLLQELSGIQMEKKDLIDCAQLLSDSVGKIFKLSNEALERCTLLTDGLGSCGLQNALKSLFHAYCDRFVAALDNLALIHEQETSRAEATHIEGALGEDWSKFQHALKIIQACGDLILQCEEFDLHLSSTLLHAATTHNIQPMSPTALAPMSPKSYRSTPNPFKEFNYLSEQDSRQYAKFVELYSLLSQDESSSLLQSAMDEIARVNELSHRLAFGIVFNQLNKQLSQVPTMEVWTSEGGMLSAELPTFSLSPQEYITKIGQYVMTLPQQLEPFTSQENPMLDKAMETGKLPYPPEPGSPEVEHLADHWLGSVARGTMHSYVEAILKIPELSAHATRQLGTDIDYLCNVVEALEISASPSLRHIEKLLKIPLSEYGEVRGTIPDRFVHAIGAMRSNQES</sequence>